<evidence type="ECO:0000313" key="2">
    <source>
        <dbReference type="Proteomes" id="UP000003793"/>
    </source>
</evidence>
<evidence type="ECO:0000313" key="1">
    <source>
        <dbReference type="EMBL" id="EEG88462.1"/>
    </source>
</evidence>
<accession>C0BDB6</accession>
<organism evidence="1 2">
    <name type="scientific">Coprococcus comes ATCC 27758</name>
    <dbReference type="NCBI Taxonomy" id="470146"/>
    <lineage>
        <taxon>Bacteria</taxon>
        <taxon>Bacillati</taxon>
        <taxon>Bacillota</taxon>
        <taxon>Clostridia</taxon>
        <taxon>Lachnospirales</taxon>
        <taxon>Lachnospiraceae</taxon>
        <taxon>Coprococcus</taxon>
    </lineage>
</organism>
<name>C0BDB6_9FIRM</name>
<dbReference type="HOGENOM" id="CLU_3198553_0_0_9"/>
<comment type="caution">
    <text evidence="1">The sequence shown here is derived from an EMBL/GenBank/DDBJ whole genome shotgun (WGS) entry which is preliminary data.</text>
</comment>
<protein>
    <submittedName>
        <fullName evidence="1">Uncharacterized protein</fullName>
    </submittedName>
</protein>
<sequence>MQLSIKHRLHVYDMAVNELGLIKEKALSLLPLVIMINAANCSQNN</sequence>
<dbReference type="AlphaFoldDB" id="C0BDB6"/>
<reference evidence="1 2" key="2">
    <citation type="submission" date="2009-03" db="EMBL/GenBank/DDBJ databases">
        <title>Draft genome sequence of Coprococcus comes (ATCC 27758).</title>
        <authorList>
            <person name="Sudarsanam P."/>
            <person name="Ley R."/>
            <person name="Guruge J."/>
            <person name="Turnbaugh P.J."/>
            <person name="Mahowald M."/>
            <person name="Liep D."/>
            <person name="Gordon J."/>
        </authorList>
    </citation>
    <scope>NUCLEOTIDE SEQUENCE [LARGE SCALE GENOMIC DNA]</scope>
    <source>
        <strain evidence="1 2">ATCC 27758</strain>
    </source>
</reference>
<dbReference type="Proteomes" id="UP000003793">
    <property type="component" value="Unassembled WGS sequence"/>
</dbReference>
<proteinExistence type="predicted"/>
<dbReference type="EMBL" id="ABVR01000043">
    <property type="protein sequence ID" value="EEG88462.1"/>
    <property type="molecule type" value="Genomic_DNA"/>
</dbReference>
<reference evidence="1 2" key="1">
    <citation type="submission" date="2009-02" db="EMBL/GenBank/DDBJ databases">
        <authorList>
            <person name="Fulton L."/>
            <person name="Clifton S."/>
            <person name="Fulton B."/>
            <person name="Xu J."/>
            <person name="Minx P."/>
            <person name="Pepin K.H."/>
            <person name="Johnson M."/>
            <person name="Bhonagiri V."/>
            <person name="Nash W.E."/>
            <person name="Mardis E.R."/>
            <person name="Wilson R.K."/>
        </authorList>
    </citation>
    <scope>NUCLEOTIDE SEQUENCE [LARGE SCALE GENOMIC DNA]</scope>
    <source>
        <strain evidence="1 2">ATCC 27758</strain>
    </source>
</reference>
<dbReference type="RefSeq" id="WP_008372710.1">
    <property type="nucleotide sequence ID" value="NZ_CP102277.1"/>
</dbReference>
<dbReference type="GeneID" id="92823834"/>
<gene>
    <name evidence="1" type="ORF">COPCOM_03166</name>
</gene>